<sequence>MNPAKLTGGVILALCLAGPGKTQGLSAEDILGEAQQQSARIDDVLALLDHPDPHVRILALQRMVREGSDYERRLGLQRAFISGDEGLRHAAIKHRLEEMPTLPVVLAIPEEDAEAVHERVRALFTTDGTFVQMVPMGEMDFRTGQFLVQPGTGDGSPGFVNGDTVSFQFRPGQLYNRVGHCAGELELTSELALAGVARCQDLQPPLQMTIQLF</sequence>
<protein>
    <submittedName>
        <fullName evidence="1">Uncharacterized protein</fullName>
    </submittedName>
</protein>
<reference evidence="1 2" key="1">
    <citation type="submission" date="2018-05" db="EMBL/GenBank/DDBJ databases">
        <title>Spiribacter halobius sp. nov., a moderately halophilic bacterium isolated from marine solar saltern.</title>
        <authorList>
            <person name="Zheng W.-S."/>
            <person name="Lu D.-C."/>
            <person name="Du Z.-J."/>
        </authorList>
    </citation>
    <scope>NUCLEOTIDE SEQUENCE [LARGE SCALE GENOMIC DNA]</scope>
    <source>
        <strain evidence="1 2">E85</strain>
    </source>
</reference>
<dbReference type="RefSeq" id="WP_109679747.1">
    <property type="nucleotide sequence ID" value="NZ_CP086615.1"/>
</dbReference>
<dbReference type="OrthoDB" id="6240840at2"/>
<dbReference type="EMBL" id="QFFI01000030">
    <property type="protein sequence ID" value="PWG61595.1"/>
    <property type="molecule type" value="Genomic_DNA"/>
</dbReference>
<evidence type="ECO:0000313" key="2">
    <source>
        <dbReference type="Proteomes" id="UP000245474"/>
    </source>
</evidence>
<gene>
    <name evidence="1" type="ORF">DEM34_15510</name>
</gene>
<evidence type="ECO:0000313" key="1">
    <source>
        <dbReference type="EMBL" id="PWG61595.1"/>
    </source>
</evidence>
<accession>A0A2U2MXI3</accession>
<dbReference type="Proteomes" id="UP000245474">
    <property type="component" value="Unassembled WGS sequence"/>
</dbReference>
<name>A0A2U2MXI3_9GAMM</name>
<keyword evidence="2" id="KW-1185">Reference proteome</keyword>
<dbReference type="AlphaFoldDB" id="A0A2U2MXI3"/>
<organism evidence="1 2">
    <name type="scientific">Sediminicurvatus halobius</name>
    <dbReference type="NCBI Taxonomy" id="2182432"/>
    <lineage>
        <taxon>Bacteria</taxon>
        <taxon>Pseudomonadati</taxon>
        <taxon>Pseudomonadota</taxon>
        <taxon>Gammaproteobacteria</taxon>
        <taxon>Chromatiales</taxon>
        <taxon>Ectothiorhodospiraceae</taxon>
        <taxon>Sediminicurvatus</taxon>
    </lineage>
</organism>
<proteinExistence type="predicted"/>
<comment type="caution">
    <text evidence="1">The sequence shown here is derived from an EMBL/GenBank/DDBJ whole genome shotgun (WGS) entry which is preliminary data.</text>
</comment>